<dbReference type="Proteomes" id="UP001081071">
    <property type="component" value="Unassembled WGS sequence"/>
</dbReference>
<keyword evidence="3" id="KW-0804">Transcription</keyword>
<dbReference type="InterPro" id="IPR036390">
    <property type="entry name" value="WH_DNA-bd_sf"/>
</dbReference>
<dbReference type="InterPro" id="IPR011991">
    <property type="entry name" value="ArsR-like_HTH"/>
</dbReference>
<evidence type="ECO:0000256" key="2">
    <source>
        <dbReference type="ARBA" id="ARBA00023125"/>
    </source>
</evidence>
<evidence type="ECO:0000313" key="6">
    <source>
        <dbReference type="Proteomes" id="UP001081071"/>
    </source>
</evidence>
<keyword evidence="2" id="KW-0238">DNA-binding</keyword>
<evidence type="ECO:0000259" key="4">
    <source>
        <dbReference type="PROSITE" id="PS50987"/>
    </source>
</evidence>
<reference evidence="5" key="1">
    <citation type="submission" date="2022-12" db="EMBL/GenBank/DDBJ databases">
        <authorList>
            <person name="Krivoruchko A.V."/>
            <person name="Elkin A."/>
        </authorList>
    </citation>
    <scope>NUCLEOTIDE SEQUENCE</scope>
    <source>
        <strain evidence="5">IEGM 1391</strain>
    </source>
</reference>
<dbReference type="SUPFAM" id="SSF46785">
    <property type="entry name" value="Winged helix' DNA-binding domain"/>
    <property type="match status" value="1"/>
</dbReference>
<dbReference type="Gene3D" id="1.10.10.10">
    <property type="entry name" value="Winged helix-like DNA-binding domain superfamily/Winged helix DNA-binding domain"/>
    <property type="match status" value="1"/>
</dbReference>
<evidence type="ECO:0000256" key="3">
    <source>
        <dbReference type="ARBA" id="ARBA00023163"/>
    </source>
</evidence>
<feature type="domain" description="HTH arsR-type" evidence="4">
    <location>
        <begin position="234"/>
        <end position="319"/>
    </location>
</feature>
<keyword evidence="1" id="KW-0805">Transcription regulation</keyword>
<dbReference type="PANTHER" id="PTHR43132:SF6">
    <property type="entry name" value="HTH-TYPE TRANSCRIPTIONAL REPRESSOR CZRA"/>
    <property type="match status" value="1"/>
</dbReference>
<evidence type="ECO:0000256" key="1">
    <source>
        <dbReference type="ARBA" id="ARBA00023015"/>
    </source>
</evidence>
<dbReference type="RefSeq" id="WP_269607577.1">
    <property type="nucleotide sequence ID" value="NZ_JAPWIJ010000010.1"/>
</dbReference>
<dbReference type="InterPro" id="IPR001845">
    <property type="entry name" value="HTH_ArsR_DNA-bd_dom"/>
</dbReference>
<accession>A0ABT4MJI7</accession>
<dbReference type="InterPro" id="IPR036388">
    <property type="entry name" value="WH-like_DNA-bd_sf"/>
</dbReference>
<organism evidence="5 6">
    <name type="scientific">Rhodococcus ruber</name>
    <dbReference type="NCBI Taxonomy" id="1830"/>
    <lineage>
        <taxon>Bacteria</taxon>
        <taxon>Bacillati</taxon>
        <taxon>Actinomycetota</taxon>
        <taxon>Actinomycetes</taxon>
        <taxon>Mycobacteriales</taxon>
        <taxon>Nocardiaceae</taxon>
        <taxon>Rhodococcus</taxon>
    </lineage>
</organism>
<dbReference type="Pfam" id="PF12840">
    <property type="entry name" value="HTH_20"/>
    <property type="match status" value="1"/>
</dbReference>
<proteinExistence type="predicted"/>
<sequence>MLALHLRAADLADTSLTVSPLFETVLSLRAWTSPNRHRLHQPWRRRVRTAWQQCDTEMLTALVSPDGRIPDFLAPRPPTESPAFDDEIAVVGATPAVEMRRDIAAAFSADIPAVLVGPARAVRTRTVQALSQYWATCLQPDWARIRAVLDGDVDYRAQQLSHFGARKMFEHLDSRVRWDDGVLWVDRLEDQVWVDVDGRGLPLIPSVFVHGAITQTSPTRAPSLVYPARGRGAVWNMARTAPNRALTNLLGTQRATILTLLDAPTTTGEVAAVLGVSPSAASQHLRVLREAAVVRRVRQGRSVLYVRTPLGEELVEQQG</sequence>
<dbReference type="SMART" id="SM00418">
    <property type="entry name" value="HTH_ARSR"/>
    <property type="match status" value="1"/>
</dbReference>
<comment type="caution">
    <text evidence="5">The sequence shown here is derived from an EMBL/GenBank/DDBJ whole genome shotgun (WGS) entry which is preliminary data.</text>
</comment>
<keyword evidence="6" id="KW-1185">Reference proteome</keyword>
<dbReference type="EMBL" id="JAPWIJ010000010">
    <property type="protein sequence ID" value="MCZ4521152.1"/>
    <property type="molecule type" value="Genomic_DNA"/>
</dbReference>
<dbReference type="CDD" id="cd00090">
    <property type="entry name" value="HTH_ARSR"/>
    <property type="match status" value="1"/>
</dbReference>
<dbReference type="PROSITE" id="PS50987">
    <property type="entry name" value="HTH_ARSR_2"/>
    <property type="match status" value="1"/>
</dbReference>
<name>A0ABT4MJI7_9NOCA</name>
<dbReference type="InterPro" id="IPR051011">
    <property type="entry name" value="Metal_resp_trans_reg"/>
</dbReference>
<protein>
    <submittedName>
        <fullName evidence="5">Helix-turn-helix domain-containing protein</fullName>
    </submittedName>
</protein>
<dbReference type="PANTHER" id="PTHR43132">
    <property type="entry name" value="ARSENICAL RESISTANCE OPERON REPRESSOR ARSR-RELATED"/>
    <property type="match status" value="1"/>
</dbReference>
<evidence type="ECO:0000313" key="5">
    <source>
        <dbReference type="EMBL" id="MCZ4521152.1"/>
    </source>
</evidence>
<gene>
    <name evidence="5" type="ORF">O4220_21785</name>
</gene>